<dbReference type="OrthoDB" id="4305745at2"/>
<dbReference type="InterPro" id="IPR044717">
    <property type="entry name" value="NIC1"/>
</dbReference>
<keyword evidence="3" id="KW-1185">Reference proteome</keyword>
<dbReference type="InterPro" id="IPR036380">
    <property type="entry name" value="Isochorismatase-like_sf"/>
</dbReference>
<dbReference type="PANTHER" id="PTHR47297">
    <property type="match status" value="1"/>
</dbReference>
<gene>
    <name evidence="2" type="ORF">EJ104_05870</name>
</gene>
<keyword evidence="2" id="KW-0378">Hydrolase</keyword>
<dbReference type="PANTHER" id="PTHR47297:SF2">
    <property type="entry name" value="OS02G0606800 PROTEIN"/>
    <property type="match status" value="1"/>
</dbReference>
<dbReference type="RefSeq" id="WP_126351824.1">
    <property type="nucleotide sequence ID" value="NZ_CP086381.1"/>
</dbReference>
<reference evidence="2 3" key="1">
    <citation type="submission" date="2018-12" db="EMBL/GenBank/DDBJ databases">
        <title>Deinococcus radiophilus ATCC 27603 genome sequencing and assembly.</title>
        <authorList>
            <person name="Maclea K.S."/>
            <person name="Maynard C.R."/>
        </authorList>
    </citation>
    <scope>NUCLEOTIDE SEQUENCE [LARGE SCALE GENOMIC DNA]</scope>
    <source>
        <strain evidence="2 3">ATCC 27603</strain>
    </source>
</reference>
<dbReference type="Proteomes" id="UP000277766">
    <property type="component" value="Unassembled WGS sequence"/>
</dbReference>
<feature type="domain" description="Isochorismatase-like" evidence="1">
    <location>
        <begin position="32"/>
        <end position="168"/>
    </location>
</feature>
<dbReference type="InterPro" id="IPR000868">
    <property type="entry name" value="Isochorismatase-like_dom"/>
</dbReference>
<dbReference type="GO" id="GO:0008936">
    <property type="term" value="F:nicotinamidase activity"/>
    <property type="evidence" value="ECO:0007669"/>
    <property type="project" value="InterPro"/>
</dbReference>
<accession>A0A431VXM8</accession>
<dbReference type="AlphaFoldDB" id="A0A431VXM8"/>
<protein>
    <submittedName>
        <fullName evidence="2">Cysteine hydrolase</fullName>
    </submittedName>
</protein>
<evidence type="ECO:0000313" key="3">
    <source>
        <dbReference type="Proteomes" id="UP000277766"/>
    </source>
</evidence>
<organism evidence="2 3">
    <name type="scientific">Deinococcus radiophilus</name>
    <dbReference type="NCBI Taxonomy" id="32062"/>
    <lineage>
        <taxon>Bacteria</taxon>
        <taxon>Thermotogati</taxon>
        <taxon>Deinococcota</taxon>
        <taxon>Deinococci</taxon>
        <taxon>Deinococcales</taxon>
        <taxon>Deinococcaceae</taxon>
        <taxon>Deinococcus</taxon>
    </lineage>
</organism>
<sequence>MTQPVQPHLDAVNTWLAERPTVTLSQEELGRSAVVVVDILNGFTREGPLGSPLIGGIIAPSAELLAQAVAAGLPPERVALMADAHPADAEEFQAYPPHCVAGTSEAEWVQEIRELPQFDHFKHFTKNSIASHHTPDFEAWLQTTAPDTLVVIGDVTDLCLYSLGLHLVTRSLHHGLSQRILFPASCAQTWDAPDHPAALYHPLFLYQLARNGGEVVSEVRWG</sequence>
<dbReference type="CDD" id="cd00431">
    <property type="entry name" value="cysteine_hydrolases"/>
    <property type="match status" value="1"/>
</dbReference>
<name>A0A431VXM8_9DEIO</name>
<comment type="caution">
    <text evidence="2">The sequence shown here is derived from an EMBL/GenBank/DDBJ whole genome shotgun (WGS) entry which is preliminary data.</text>
</comment>
<proteinExistence type="predicted"/>
<dbReference type="Gene3D" id="3.40.50.850">
    <property type="entry name" value="Isochorismatase-like"/>
    <property type="match status" value="1"/>
</dbReference>
<evidence type="ECO:0000313" key="2">
    <source>
        <dbReference type="EMBL" id="RTR28048.1"/>
    </source>
</evidence>
<dbReference type="GO" id="GO:0019365">
    <property type="term" value="P:pyridine nucleotide salvage"/>
    <property type="evidence" value="ECO:0007669"/>
    <property type="project" value="InterPro"/>
</dbReference>
<dbReference type="SUPFAM" id="SSF52499">
    <property type="entry name" value="Isochorismatase-like hydrolases"/>
    <property type="match status" value="1"/>
</dbReference>
<dbReference type="Pfam" id="PF00857">
    <property type="entry name" value="Isochorismatase"/>
    <property type="match status" value="1"/>
</dbReference>
<dbReference type="EMBL" id="RXPE01000008">
    <property type="protein sequence ID" value="RTR28048.1"/>
    <property type="molecule type" value="Genomic_DNA"/>
</dbReference>
<evidence type="ECO:0000259" key="1">
    <source>
        <dbReference type="Pfam" id="PF00857"/>
    </source>
</evidence>